<gene>
    <name evidence="1" type="ORF">SAMN05421547_13211</name>
</gene>
<dbReference type="EMBL" id="FNPE01000032">
    <property type="protein sequence ID" value="SDZ52973.1"/>
    <property type="molecule type" value="Genomic_DNA"/>
</dbReference>
<evidence type="ECO:0000313" key="1">
    <source>
        <dbReference type="EMBL" id="SDZ52973.1"/>
    </source>
</evidence>
<evidence type="ECO:0000313" key="2">
    <source>
        <dbReference type="Proteomes" id="UP000183417"/>
    </source>
</evidence>
<dbReference type="GeneID" id="94691416"/>
<dbReference type="Proteomes" id="UP000183417">
    <property type="component" value="Unassembled WGS sequence"/>
</dbReference>
<organism evidence="1 2">
    <name type="scientific">Delftia lacustris</name>
    <dbReference type="NCBI Taxonomy" id="558537"/>
    <lineage>
        <taxon>Bacteria</taxon>
        <taxon>Pseudomonadati</taxon>
        <taxon>Pseudomonadota</taxon>
        <taxon>Betaproteobacteria</taxon>
        <taxon>Burkholderiales</taxon>
        <taxon>Comamonadaceae</taxon>
        <taxon>Delftia</taxon>
    </lineage>
</organism>
<dbReference type="AlphaFoldDB" id="A0A1H3TRQ1"/>
<sequence>MHPPMIYPTILRMHPWFGQPEEELLPGPPEDYRVEQQAKDWFVVRGPGGQVVHSGLGPVQILPARHG</sequence>
<accession>A0A1H3TRQ1</accession>
<dbReference type="RefSeq" id="WP_143044682.1">
    <property type="nucleotide sequence ID" value="NZ_CP141274.1"/>
</dbReference>
<name>A0A1H3TRQ1_9BURK</name>
<reference evidence="1 2" key="1">
    <citation type="submission" date="2016-10" db="EMBL/GenBank/DDBJ databases">
        <authorList>
            <person name="de Groot N.N."/>
        </authorList>
    </citation>
    <scope>NUCLEOTIDE SEQUENCE [LARGE SCALE GENOMIC DNA]</scope>
    <source>
        <strain evidence="1 2">LMG 24775</strain>
    </source>
</reference>
<protein>
    <submittedName>
        <fullName evidence="1">Uncharacterized protein</fullName>
    </submittedName>
</protein>
<proteinExistence type="predicted"/>